<dbReference type="EMBL" id="LS483254">
    <property type="protein sequence ID" value="SQD92079.1"/>
    <property type="molecule type" value="Genomic_DNA"/>
</dbReference>
<reference evidence="3" key="1">
    <citation type="submission" date="2018-05" db="EMBL/GenBank/DDBJ databases">
        <authorList>
            <person name="Hao L."/>
        </authorList>
    </citation>
    <scope>NUCLEOTIDE SEQUENCE [LARGE SCALE GENOMIC DNA]</scope>
</reference>
<keyword evidence="1" id="KW-0175">Coiled coil</keyword>
<protein>
    <submittedName>
        <fullName evidence="2">Uncharacterized protein</fullName>
    </submittedName>
</protein>
<evidence type="ECO:0000256" key="1">
    <source>
        <dbReference type="SAM" id="Coils"/>
    </source>
</evidence>
<proteinExistence type="predicted"/>
<evidence type="ECO:0000313" key="3">
    <source>
        <dbReference type="Proteomes" id="UP000249818"/>
    </source>
</evidence>
<evidence type="ECO:0000313" key="2">
    <source>
        <dbReference type="EMBL" id="SQD92079.1"/>
    </source>
</evidence>
<dbReference type="Proteomes" id="UP000249818">
    <property type="component" value="Chromosome BARAN1"/>
</dbReference>
<accession>A0A2X3KYQ3</accession>
<sequence length="443" mass="47889">MAAMRVLALGWEIDGPGVTQAEFASADSLASYDAVLVDPEPLPSLWESHATLEPDGVWRLHPGRDLGLARALDHLLSARRAEVEDLLLRGGGVVVVRVRPPGEGVEIAGSPPRRLDRYAFLPRTSLVSGPHHLGLPHGLRFIPRRGRDLALADEPHPAAPYLRALGPLGYEAVLVATLGAPLAAFGRVLATNRVGDVVAWDLAVGTGRILFLPSFPGASPAEMGDRLLPLVGALLREPLPVELPDWISGYSLPGEEDLRRDEEALAREREGLRRREEELGERRLGYDLLRALLAPRGSQGLAQAVQAALDRLGFTTSPRGAAPATALASSPDGDLLVRVALSLFGPVGPEEHRALLLDLDRWRSEGNGDGRGMLVCLAEPRLDPRRRGPQWAEAVGRGCRDHGLILTSAYDLFRAVRHVLAGGDPDEVRRGLLAAEGEWRWKT</sequence>
<dbReference type="AlphaFoldDB" id="A0A2X3KYQ3"/>
<name>A0A2X3KYQ3_9BACT</name>
<organism evidence="2 3">
    <name type="scientific">Candidatus Bipolaricaulis anaerobius</name>
    <dbReference type="NCBI Taxonomy" id="2026885"/>
    <lineage>
        <taxon>Bacteria</taxon>
        <taxon>Candidatus Bipolaricaulota</taxon>
        <taxon>Candidatus Bipolaricaulia</taxon>
        <taxon>Candidatus Bipolaricaulales</taxon>
        <taxon>Candidatus Bipolaricaulaceae</taxon>
        <taxon>Candidatus Bipolaricaulis</taxon>
    </lineage>
</organism>
<dbReference type="KEGG" id="bana:BARAN1_0054"/>
<gene>
    <name evidence="2" type="ORF">BARAN1_0054</name>
</gene>
<keyword evidence="3" id="KW-1185">Reference proteome</keyword>
<feature type="coiled-coil region" evidence="1">
    <location>
        <begin position="255"/>
        <end position="282"/>
    </location>
</feature>